<evidence type="ECO:0000259" key="6">
    <source>
        <dbReference type="Pfam" id="PF00551"/>
    </source>
</evidence>
<dbReference type="InterPro" id="IPR005794">
    <property type="entry name" value="Fmt"/>
</dbReference>
<dbReference type="GO" id="GO:0004479">
    <property type="term" value="F:methionyl-tRNA formyltransferase activity"/>
    <property type="evidence" value="ECO:0007669"/>
    <property type="project" value="UniProtKB-EC"/>
</dbReference>
<dbReference type="EMBL" id="JBHFNS010000019">
    <property type="protein sequence ID" value="MFB2934744.1"/>
    <property type="molecule type" value="Genomic_DNA"/>
</dbReference>
<dbReference type="Proteomes" id="UP001576776">
    <property type="component" value="Unassembled WGS sequence"/>
</dbReference>
<dbReference type="PANTHER" id="PTHR11138">
    <property type="entry name" value="METHIONYL-TRNA FORMYLTRANSFERASE"/>
    <property type="match status" value="1"/>
</dbReference>
<dbReference type="EC" id="2.1.2.9" evidence="2 5"/>
<feature type="domain" description="Formyl transferase N-terminal" evidence="6">
    <location>
        <begin position="1"/>
        <end position="181"/>
    </location>
</feature>
<protein>
    <recommendedName>
        <fullName evidence="2 5">Methionyl-tRNA formyltransferase</fullName>
        <ecNumber evidence="2 5">2.1.2.9</ecNumber>
    </recommendedName>
</protein>
<keyword evidence="4 5" id="KW-0648">Protein biosynthesis</keyword>
<evidence type="ECO:0000256" key="4">
    <source>
        <dbReference type="ARBA" id="ARBA00022917"/>
    </source>
</evidence>
<dbReference type="SUPFAM" id="SSF50486">
    <property type="entry name" value="FMT C-terminal domain-like"/>
    <property type="match status" value="1"/>
</dbReference>
<evidence type="ECO:0000256" key="1">
    <source>
        <dbReference type="ARBA" id="ARBA00010699"/>
    </source>
</evidence>
<dbReference type="Pfam" id="PF00551">
    <property type="entry name" value="Formyl_trans_N"/>
    <property type="match status" value="1"/>
</dbReference>
<keyword evidence="3 5" id="KW-0808">Transferase</keyword>
<dbReference type="CDD" id="cd08704">
    <property type="entry name" value="Met_tRNA_FMT_C"/>
    <property type="match status" value="1"/>
</dbReference>
<dbReference type="Pfam" id="PF02911">
    <property type="entry name" value="Formyl_trans_C"/>
    <property type="match status" value="1"/>
</dbReference>
<dbReference type="SUPFAM" id="SSF53328">
    <property type="entry name" value="Formyltransferase"/>
    <property type="match status" value="1"/>
</dbReference>
<dbReference type="InterPro" id="IPR001555">
    <property type="entry name" value="GART_AS"/>
</dbReference>
<dbReference type="InterPro" id="IPR005793">
    <property type="entry name" value="Formyl_trans_C"/>
</dbReference>
<dbReference type="RefSeq" id="WP_413256268.1">
    <property type="nucleotide sequence ID" value="NZ_JBHFNS010000019.1"/>
</dbReference>
<evidence type="ECO:0000259" key="7">
    <source>
        <dbReference type="Pfam" id="PF02911"/>
    </source>
</evidence>
<proteinExistence type="inferred from homology"/>
<dbReference type="CDD" id="cd08646">
    <property type="entry name" value="FMT_core_Met-tRNA-FMT_N"/>
    <property type="match status" value="1"/>
</dbReference>
<comment type="function">
    <text evidence="5">Attaches a formyl group to the free amino group of methionyl-tRNA(fMet). The formyl group appears to play a dual role in the initiator identity of N-formylmethionyl-tRNA by promoting its recognition by IF2 and preventing the misappropriation of this tRNA by the elongation apparatus.</text>
</comment>
<comment type="caution">
    <text evidence="8">The sequence shown here is derived from an EMBL/GenBank/DDBJ whole genome shotgun (WGS) entry which is preliminary data.</text>
</comment>
<dbReference type="InterPro" id="IPR011034">
    <property type="entry name" value="Formyl_transferase-like_C_sf"/>
</dbReference>
<keyword evidence="9" id="KW-1185">Reference proteome</keyword>
<evidence type="ECO:0000256" key="5">
    <source>
        <dbReference type="HAMAP-Rule" id="MF_00182"/>
    </source>
</evidence>
<dbReference type="Gene3D" id="3.40.50.12230">
    <property type="match status" value="1"/>
</dbReference>
<name>A0ABV4Y7H4_9CYAN</name>
<dbReference type="NCBIfam" id="TIGR00460">
    <property type="entry name" value="fmt"/>
    <property type="match status" value="1"/>
</dbReference>
<reference evidence="8 9" key="1">
    <citation type="submission" date="2024-09" db="EMBL/GenBank/DDBJ databases">
        <title>Floridaenema gen nov. (Aerosakkonemataceae, Aerosakkonematales ord. nov., Cyanobacteria) from benthic tropical and subtropical fresh waters, with the description of four new species.</title>
        <authorList>
            <person name="Moretto J.A."/>
            <person name="Berthold D.E."/>
            <person name="Lefler F.W."/>
            <person name="Huang I.-S."/>
            <person name="Laughinghouse H. IV."/>
        </authorList>
    </citation>
    <scope>NUCLEOTIDE SEQUENCE [LARGE SCALE GENOMIC DNA]</scope>
    <source>
        <strain evidence="8 9">BLCC-F154</strain>
    </source>
</reference>
<comment type="similarity">
    <text evidence="1 5">Belongs to the Fmt family.</text>
</comment>
<dbReference type="InterPro" id="IPR044135">
    <property type="entry name" value="Met-tRNA-FMT_C"/>
</dbReference>
<dbReference type="InterPro" id="IPR036477">
    <property type="entry name" value="Formyl_transf_N_sf"/>
</dbReference>
<gene>
    <name evidence="5 8" type="primary">fmt</name>
    <name evidence="8" type="ORF">ACE1B6_05650</name>
</gene>
<dbReference type="PANTHER" id="PTHR11138:SF5">
    <property type="entry name" value="METHIONYL-TRNA FORMYLTRANSFERASE, MITOCHONDRIAL"/>
    <property type="match status" value="1"/>
</dbReference>
<dbReference type="InterPro" id="IPR041711">
    <property type="entry name" value="Met-tRNA-FMT_N"/>
</dbReference>
<comment type="catalytic activity">
    <reaction evidence="5">
        <text>L-methionyl-tRNA(fMet) + (6R)-10-formyltetrahydrofolate = N-formyl-L-methionyl-tRNA(fMet) + (6S)-5,6,7,8-tetrahydrofolate + H(+)</text>
        <dbReference type="Rhea" id="RHEA:24380"/>
        <dbReference type="Rhea" id="RHEA-COMP:9952"/>
        <dbReference type="Rhea" id="RHEA-COMP:9953"/>
        <dbReference type="ChEBI" id="CHEBI:15378"/>
        <dbReference type="ChEBI" id="CHEBI:57453"/>
        <dbReference type="ChEBI" id="CHEBI:78530"/>
        <dbReference type="ChEBI" id="CHEBI:78844"/>
        <dbReference type="ChEBI" id="CHEBI:195366"/>
        <dbReference type="EC" id="2.1.2.9"/>
    </reaction>
</comment>
<feature type="binding site" evidence="5">
    <location>
        <begin position="111"/>
        <end position="114"/>
    </location>
    <ligand>
        <name>(6S)-5,6,7,8-tetrahydrofolate</name>
        <dbReference type="ChEBI" id="CHEBI:57453"/>
    </ligand>
</feature>
<sequence>MKIVFFGTPQFAVPTLEKLLNHPEIEVLAVVTQPDKRRGRGNQLIPSPVKELALTNQLPVWQPTRIKKDPETLNLLQATAADVFVVVAYGQILSQEILDMPKIGCVNVHGSILPKYRGAAPIQWCLYHGEKETGITTMLMDAGMDTGAMLLKAETPIALLDNSLDLAKVLSQLGADLLIETLLKLQRQEIEATPQDDSIATYASLIKKPDYLIDWSREAIALHNQIRGFYPDCVATLRGKPLKITATAPLGTEYWADLPSSFSELEKEGNNLSSHTGKPGEVVSLAKGMGPIIQTGQGLLLLREIQMAGKRPQSGWDFVNGTRLTVGEMLENGQ</sequence>
<evidence type="ECO:0000313" key="8">
    <source>
        <dbReference type="EMBL" id="MFB2934744.1"/>
    </source>
</evidence>
<evidence type="ECO:0000313" key="9">
    <source>
        <dbReference type="Proteomes" id="UP001576776"/>
    </source>
</evidence>
<evidence type="ECO:0000256" key="3">
    <source>
        <dbReference type="ARBA" id="ARBA00022679"/>
    </source>
</evidence>
<evidence type="ECO:0000256" key="2">
    <source>
        <dbReference type="ARBA" id="ARBA00012261"/>
    </source>
</evidence>
<dbReference type="HAMAP" id="MF_00182">
    <property type="entry name" value="Formyl_trans"/>
    <property type="match status" value="1"/>
</dbReference>
<dbReference type="PROSITE" id="PS00373">
    <property type="entry name" value="GART"/>
    <property type="match status" value="1"/>
</dbReference>
<organism evidence="8 9">
    <name type="scientific">Floridaenema fluviatile BLCC-F154</name>
    <dbReference type="NCBI Taxonomy" id="3153640"/>
    <lineage>
        <taxon>Bacteria</taxon>
        <taxon>Bacillati</taxon>
        <taxon>Cyanobacteriota</taxon>
        <taxon>Cyanophyceae</taxon>
        <taxon>Oscillatoriophycideae</taxon>
        <taxon>Aerosakkonematales</taxon>
        <taxon>Aerosakkonemataceae</taxon>
        <taxon>Floridanema</taxon>
        <taxon>Floridanema fluviatile</taxon>
    </lineage>
</organism>
<feature type="domain" description="Formyl transferase C-terminal" evidence="7">
    <location>
        <begin position="206"/>
        <end position="322"/>
    </location>
</feature>
<dbReference type="InterPro" id="IPR002376">
    <property type="entry name" value="Formyl_transf_N"/>
</dbReference>
<accession>A0ABV4Y7H4</accession>